<organism evidence="3 4">
    <name type="scientific">Alteromonas australica</name>
    <dbReference type="NCBI Taxonomy" id="589873"/>
    <lineage>
        <taxon>Bacteria</taxon>
        <taxon>Pseudomonadati</taxon>
        <taxon>Pseudomonadota</taxon>
        <taxon>Gammaproteobacteria</taxon>
        <taxon>Alteromonadales</taxon>
        <taxon>Alteromonadaceae</taxon>
        <taxon>Alteromonas/Salinimonas group</taxon>
        <taxon>Alteromonas</taxon>
    </lineage>
</organism>
<dbReference type="EMBL" id="DNAN01000734">
    <property type="protein sequence ID" value="HAW78203.1"/>
    <property type="molecule type" value="Genomic_DNA"/>
</dbReference>
<dbReference type="Pfam" id="PF19141">
    <property type="entry name" value="DUF5824"/>
    <property type="match status" value="1"/>
</dbReference>
<name>A0A350PA86_9ALTE</name>
<evidence type="ECO:0000313" key="3">
    <source>
        <dbReference type="EMBL" id="HAW78203.1"/>
    </source>
</evidence>
<sequence>MARTYKQKFNKRFKQPLNQSNSKQKISKLTGVPLGVLRKVYSRGVGAYRTNPASVRPQITSPEQWAMSRVYSFVGKSYEAKKEGRNKINQDQDLFKLSQHGSRKEKTKKRKIRNKVSSRELPKENA</sequence>
<feature type="region of interest" description="Disordered" evidence="1">
    <location>
        <begin position="84"/>
        <end position="126"/>
    </location>
</feature>
<feature type="compositionally biased region" description="Basic residues" evidence="1">
    <location>
        <begin position="1"/>
        <end position="14"/>
    </location>
</feature>
<comment type="caution">
    <text evidence="3">The sequence shown here is derived from an EMBL/GenBank/DDBJ whole genome shotgun (WGS) entry which is preliminary data.</text>
</comment>
<evidence type="ECO:0000259" key="2">
    <source>
        <dbReference type="Pfam" id="PF19141"/>
    </source>
</evidence>
<feature type="compositionally biased region" description="Basic and acidic residues" evidence="1">
    <location>
        <begin position="84"/>
        <end position="94"/>
    </location>
</feature>
<feature type="compositionally biased region" description="Basic residues" evidence="1">
    <location>
        <begin position="101"/>
        <end position="116"/>
    </location>
</feature>
<dbReference type="AlphaFoldDB" id="A0A350PA86"/>
<dbReference type="InterPro" id="IPR043862">
    <property type="entry name" value="DUF5824"/>
</dbReference>
<protein>
    <recommendedName>
        <fullName evidence="2">DUF5824 domain-containing protein</fullName>
    </recommendedName>
</protein>
<accession>A0A350PA86</accession>
<feature type="compositionally biased region" description="Basic and acidic residues" evidence="1">
    <location>
        <begin position="117"/>
        <end position="126"/>
    </location>
</feature>
<gene>
    <name evidence="3" type="ORF">DCW74_21000</name>
</gene>
<proteinExistence type="predicted"/>
<evidence type="ECO:0000256" key="1">
    <source>
        <dbReference type="SAM" id="MobiDB-lite"/>
    </source>
</evidence>
<evidence type="ECO:0000313" key="4">
    <source>
        <dbReference type="Proteomes" id="UP000263517"/>
    </source>
</evidence>
<dbReference type="Proteomes" id="UP000263517">
    <property type="component" value="Unassembled WGS sequence"/>
</dbReference>
<feature type="domain" description="DUF5824" evidence="2">
    <location>
        <begin position="4"/>
        <end position="94"/>
    </location>
</feature>
<reference evidence="3 4" key="1">
    <citation type="journal article" date="2018" name="Nat. Biotechnol.">
        <title>A standardized bacterial taxonomy based on genome phylogeny substantially revises the tree of life.</title>
        <authorList>
            <person name="Parks D.H."/>
            <person name="Chuvochina M."/>
            <person name="Waite D.W."/>
            <person name="Rinke C."/>
            <person name="Skarshewski A."/>
            <person name="Chaumeil P.A."/>
            <person name="Hugenholtz P."/>
        </authorList>
    </citation>
    <scope>NUCLEOTIDE SEQUENCE [LARGE SCALE GENOMIC DNA]</scope>
    <source>
        <strain evidence="3">UBA11978</strain>
    </source>
</reference>
<feature type="region of interest" description="Disordered" evidence="1">
    <location>
        <begin position="1"/>
        <end position="25"/>
    </location>
</feature>